<dbReference type="Gene3D" id="3.30.190.20">
    <property type="match status" value="1"/>
</dbReference>
<evidence type="ECO:0000256" key="1">
    <source>
        <dbReference type="ARBA" id="ARBA00010531"/>
    </source>
</evidence>
<comment type="similarity">
    <text evidence="1 10 11">Belongs to the universal ribosomal protein uL1 family.</text>
</comment>
<dbReference type="InterPro" id="IPR028364">
    <property type="entry name" value="Ribosomal_uL1/biogenesis"/>
</dbReference>
<dbReference type="GO" id="GO:0003735">
    <property type="term" value="F:structural constituent of ribosome"/>
    <property type="evidence" value="ECO:0007669"/>
    <property type="project" value="InterPro"/>
</dbReference>
<keyword evidence="8 10" id="KW-0687">Ribonucleoprotein</keyword>
<keyword evidence="13" id="KW-1185">Reference proteome</keyword>
<keyword evidence="5 10" id="KW-0810">Translation regulation</keyword>
<dbReference type="InterPro" id="IPR023674">
    <property type="entry name" value="Ribosomal_uL1-like"/>
</dbReference>
<proteinExistence type="inferred from homology"/>
<protein>
    <recommendedName>
        <fullName evidence="9 10">Large ribosomal subunit protein uL1</fullName>
    </recommendedName>
</protein>
<reference evidence="13" key="1">
    <citation type="submission" date="2017-09" db="EMBL/GenBank/DDBJ databases">
        <authorList>
            <person name="Varghese N."/>
            <person name="Submissions S."/>
        </authorList>
    </citation>
    <scope>NUCLEOTIDE SEQUENCE [LARGE SCALE GENOMIC DNA]</scope>
    <source>
        <strain evidence="13">DSM 15103</strain>
    </source>
</reference>
<dbReference type="SUPFAM" id="SSF56808">
    <property type="entry name" value="Ribosomal protein L1"/>
    <property type="match status" value="1"/>
</dbReference>
<evidence type="ECO:0000256" key="3">
    <source>
        <dbReference type="ARBA" id="ARBA00022555"/>
    </source>
</evidence>
<dbReference type="InterPro" id="IPR016095">
    <property type="entry name" value="Ribosomal_uL1_3-a/b-sand"/>
</dbReference>
<dbReference type="Pfam" id="PF00687">
    <property type="entry name" value="Ribosomal_L1"/>
    <property type="match status" value="1"/>
</dbReference>
<evidence type="ECO:0000313" key="13">
    <source>
        <dbReference type="Proteomes" id="UP000219036"/>
    </source>
</evidence>
<name>A0A285NT85_9AQUI</name>
<evidence type="ECO:0000256" key="2">
    <source>
        <dbReference type="ARBA" id="ARBA00022491"/>
    </source>
</evidence>
<keyword evidence="4 10" id="KW-0699">rRNA-binding</keyword>
<evidence type="ECO:0000256" key="8">
    <source>
        <dbReference type="ARBA" id="ARBA00023274"/>
    </source>
</evidence>
<organism evidence="12 13">
    <name type="scientific">Persephonella hydrogeniphila</name>
    <dbReference type="NCBI Taxonomy" id="198703"/>
    <lineage>
        <taxon>Bacteria</taxon>
        <taxon>Pseudomonadati</taxon>
        <taxon>Aquificota</taxon>
        <taxon>Aquificia</taxon>
        <taxon>Aquificales</taxon>
        <taxon>Hydrogenothermaceae</taxon>
        <taxon>Persephonella</taxon>
    </lineage>
</organism>
<keyword evidence="7 10" id="KW-0689">Ribosomal protein</keyword>
<accession>A0A285NT85</accession>
<evidence type="ECO:0000256" key="7">
    <source>
        <dbReference type="ARBA" id="ARBA00022980"/>
    </source>
</evidence>
<evidence type="ECO:0000256" key="5">
    <source>
        <dbReference type="ARBA" id="ARBA00022845"/>
    </source>
</evidence>
<dbReference type="PIRSF" id="PIRSF002155">
    <property type="entry name" value="Ribosomal_L1"/>
    <property type="match status" value="1"/>
</dbReference>
<dbReference type="GO" id="GO:0019843">
    <property type="term" value="F:rRNA binding"/>
    <property type="evidence" value="ECO:0007669"/>
    <property type="project" value="UniProtKB-UniRule"/>
</dbReference>
<sequence>MAKRGKKYLEALKLVDKNKLYSLEEAVDTLKKMEEVLQRKFDETVELVFRLGVDPKYADQMVRGSVVLPHGLGKELKVLVITQGEKVKEAEEAGADYVGGEDLINKILNENWLDFDVVIATPDMMPKVAKLGRILGPRGLMPNPKVGTVTQNVAKAVEEAKKGRVEFKVDKTGNLHVPIGKISFDKQKLVENALEVIETVQKLRPSGLKGQYIKNIVMKTTMSPSVKLDTASILRSLEAKAA</sequence>
<evidence type="ECO:0000256" key="9">
    <source>
        <dbReference type="ARBA" id="ARBA00035241"/>
    </source>
</evidence>
<dbReference type="CDD" id="cd00403">
    <property type="entry name" value="Ribosomal_L1"/>
    <property type="match status" value="1"/>
</dbReference>
<dbReference type="PANTHER" id="PTHR36427">
    <property type="entry name" value="54S RIBOSOMAL PROTEIN L1, MITOCHONDRIAL"/>
    <property type="match status" value="1"/>
</dbReference>
<dbReference type="InterPro" id="IPR002143">
    <property type="entry name" value="Ribosomal_uL1"/>
</dbReference>
<comment type="function">
    <text evidence="10">Protein L1 is also a translational repressor protein, it controls the translation of the L11 operon by binding to its mRNA.</text>
</comment>
<dbReference type="Gene3D" id="3.40.50.790">
    <property type="match status" value="1"/>
</dbReference>
<dbReference type="GO" id="GO:0015934">
    <property type="term" value="C:large ribosomal subunit"/>
    <property type="evidence" value="ECO:0007669"/>
    <property type="project" value="InterPro"/>
</dbReference>
<gene>
    <name evidence="10" type="primary">rplA</name>
    <name evidence="12" type="ORF">SAMN06265182_1951</name>
</gene>
<dbReference type="RefSeq" id="WP_097001095.1">
    <property type="nucleotide sequence ID" value="NZ_OBEI01000012.1"/>
</dbReference>
<dbReference type="EMBL" id="OBEI01000012">
    <property type="protein sequence ID" value="SNZ10881.1"/>
    <property type="molecule type" value="Genomic_DNA"/>
</dbReference>
<dbReference type="GO" id="GO:0000049">
    <property type="term" value="F:tRNA binding"/>
    <property type="evidence" value="ECO:0007669"/>
    <property type="project" value="UniProtKB-KW"/>
</dbReference>
<dbReference type="GO" id="GO:0006417">
    <property type="term" value="P:regulation of translation"/>
    <property type="evidence" value="ECO:0007669"/>
    <property type="project" value="UniProtKB-KW"/>
</dbReference>
<dbReference type="NCBIfam" id="TIGR01169">
    <property type="entry name" value="rplA_bact"/>
    <property type="match status" value="1"/>
</dbReference>
<comment type="subunit">
    <text evidence="10">Part of the 50S ribosomal subunit.</text>
</comment>
<evidence type="ECO:0000256" key="6">
    <source>
        <dbReference type="ARBA" id="ARBA00022884"/>
    </source>
</evidence>
<evidence type="ECO:0000256" key="4">
    <source>
        <dbReference type="ARBA" id="ARBA00022730"/>
    </source>
</evidence>
<keyword evidence="2 10" id="KW-0678">Repressor</keyword>
<dbReference type="InterPro" id="IPR023673">
    <property type="entry name" value="Ribosomal_uL1_CS"/>
</dbReference>
<dbReference type="OrthoDB" id="9803740at2"/>
<dbReference type="InterPro" id="IPR005878">
    <property type="entry name" value="Ribosom_uL1_bac-type"/>
</dbReference>
<dbReference type="Proteomes" id="UP000219036">
    <property type="component" value="Unassembled WGS sequence"/>
</dbReference>
<keyword evidence="6 10" id="KW-0694">RNA-binding</keyword>
<dbReference type="GO" id="GO:0006412">
    <property type="term" value="P:translation"/>
    <property type="evidence" value="ECO:0007669"/>
    <property type="project" value="UniProtKB-UniRule"/>
</dbReference>
<dbReference type="AlphaFoldDB" id="A0A285NT85"/>
<dbReference type="PANTHER" id="PTHR36427:SF3">
    <property type="entry name" value="LARGE RIBOSOMAL SUBUNIT PROTEIN UL1M"/>
    <property type="match status" value="1"/>
</dbReference>
<dbReference type="PROSITE" id="PS01199">
    <property type="entry name" value="RIBOSOMAL_L1"/>
    <property type="match status" value="1"/>
</dbReference>
<evidence type="ECO:0000313" key="12">
    <source>
        <dbReference type="EMBL" id="SNZ10881.1"/>
    </source>
</evidence>
<keyword evidence="3 10" id="KW-0820">tRNA-binding</keyword>
<dbReference type="FunFam" id="3.40.50.790:FF:000001">
    <property type="entry name" value="50S ribosomal protein L1"/>
    <property type="match status" value="1"/>
</dbReference>
<dbReference type="HAMAP" id="MF_01318_B">
    <property type="entry name" value="Ribosomal_uL1_B"/>
    <property type="match status" value="1"/>
</dbReference>
<comment type="function">
    <text evidence="10">Binds directly to 23S rRNA. The L1 stalk is quite mobile in the ribosome, and is involved in E site tRNA release.</text>
</comment>
<evidence type="ECO:0000256" key="10">
    <source>
        <dbReference type="HAMAP-Rule" id="MF_01318"/>
    </source>
</evidence>
<evidence type="ECO:0000256" key="11">
    <source>
        <dbReference type="RuleBase" id="RU000659"/>
    </source>
</evidence>